<organism evidence="2 3">
    <name type="scientific">Puccinia triticina</name>
    <dbReference type="NCBI Taxonomy" id="208348"/>
    <lineage>
        <taxon>Eukaryota</taxon>
        <taxon>Fungi</taxon>
        <taxon>Dikarya</taxon>
        <taxon>Basidiomycota</taxon>
        <taxon>Pucciniomycotina</taxon>
        <taxon>Pucciniomycetes</taxon>
        <taxon>Pucciniales</taxon>
        <taxon>Pucciniaceae</taxon>
        <taxon>Puccinia</taxon>
    </lineage>
</organism>
<sequence>MDWALEDLEDWVEQTAWDMIPPYQNEDDEGILPSHSHPSYPSGNPYYPSHTSVQAPLLPPTSGDPGQADWAELATDRLLWPSGPPEPLDDLHPDDLPPDQLDFPHHHHHCAHPRDLVPPPNY</sequence>
<dbReference type="RefSeq" id="XP_053018226.1">
    <property type="nucleotide sequence ID" value="XM_053167309.1"/>
</dbReference>
<evidence type="ECO:0000256" key="1">
    <source>
        <dbReference type="SAM" id="MobiDB-lite"/>
    </source>
</evidence>
<proteinExistence type="predicted"/>
<reference evidence="2" key="1">
    <citation type="submission" date="2022-10" db="EMBL/GenBank/DDBJ databases">
        <title>Puccinia triticina Genome sequencing and assembly.</title>
        <authorList>
            <person name="Li C."/>
        </authorList>
    </citation>
    <scope>NUCLEOTIDE SEQUENCE</scope>
    <source>
        <strain evidence="2">Pt15</strain>
    </source>
</reference>
<feature type="region of interest" description="Disordered" evidence="1">
    <location>
        <begin position="21"/>
        <end position="122"/>
    </location>
</feature>
<protein>
    <recommendedName>
        <fullName evidence="4">PROCN domain-containing protein</fullName>
    </recommendedName>
</protein>
<name>A0ABY7CBT5_9BASI</name>
<dbReference type="GeneID" id="77808193"/>
<gene>
    <name evidence="2" type="ORF">PtA15_3A34</name>
</gene>
<evidence type="ECO:0000313" key="2">
    <source>
        <dbReference type="EMBL" id="WAQ82671.1"/>
    </source>
</evidence>
<evidence type="ECO:0000313" key="3">
    <source>
        <dbReference type="Proteomes" id="UP001164743"/>
    </source>
</evidence>
<dbReference type="Proteomes" id="UP001164743">
    <property type="component" value="Chromosome 3A"/>
</dbReference>
<feature type="compositionally biased region" description="Low complexity" evidence="1">
    <location>
        <begin position="33"/>
        <end position="50"/>
    </location>
</feature>
<accession>A0ABY7CBT5</accession>
<evidence type="ECO:0008006" key="4">
    <source>
        <dbReference type="Google" id="ProtNLM"/>
    </source>
</evidence>
<keyword evidence="3" id="KW-1185">Reference proteome</keyword>
<dbReference type="EMBL" id="CP110423">
    <property type="protein sequence ID" value="WAQ82671.1"/>
    <property type="molecule type" value="Genomic_DNA"/>
</dbReference>